<evidence type="ECO:0000256" key="2">
    <source>
        <dbReference type="ARBA" id="ARBA00013855"/>
    </source>
</evidence>
<dbReference type="PANTHER" id="PTHR34138:SF1">
    <property type="entry name" value="CELL SHAPE-DETERMINING PROTEIN MREC"/>
    <property type="match status" value="1"/>
</dbReference>
<dbReference type="InterPro" id="IPR042175">
    <property type="entry name" value="Cell/Rod_MreC_2"/>
</dbReference>
<dbReference type="Gene3D" id="2.40.10.340">
    <property type="entry name" value="Rod shape-determining protein MreC, domain 1"/>
    <property type="match status" value="1"/>
</dbReference>
<comment type="similarity">
    <text evidence="1 5">Belongs to the MreC family.</text>
</comment>
<comment type="function">
    <text evidence="5">Involved in formation and maintenance of cell shape.</text>
</comment>
<accession>A5FW95</accession>
<gene>
    <name evidence="7" type="ordered locus">Acry_0656</name>
</gene>
<evidence type="ECO:0000256" key="1">
    <source>
        <dbReference type="ARBA" id="ARBA00009369"/>
    </source>
</evidence>
<evidence type="ECO:0000313" key="7">
    <source>
        <dbReference type="EMBL" id="ABQ29877.1"/>
    </source>
</evidence>
<organism evidence="7 8">
    <name type="scientific">Acidiphilium cryptum (strain JF-5)</name>
    <dbReference type="NCBI Taxonomy" id="349163"/>
    <lineage>
        <taxon>Bacteria</taxon>
        <taxon>Pseudomonadati</taxon>
        <taxon>Pseudomonadota</taxon>
        <taxon>Alphaproteobacteria</taxon>
        <taxon>Acetobacterales</taxon>
        <taxon>Acidocellaceae</taxon>
        <taxon>Acidiphilium</taxon>
    </lineage>
</organism>
<dbReference type="PIRSF" id="PIRSF038471">
    <property type="entry name" value="MreC"/>
    <property type="match status" value="1"/>
</dbReference>
<dbReference type="Proteomes" id="UP000000245">
    <property type="component" value="Chromosome"/>
</dbReference>
<proteinExistence type="inferred from homology"/>
<dbReference type="NCBIfam" id="NF010512">
    <property type="entry name" value="PRK13922.12-1"/>
    <property type="match status" value="1"/>
</dbReference>
<dbReference type="KEGG" id="acr:Acry_0656"/>
<dbReference type="Pfam" id="PF04085">
    <property type="entry name" value="MreC"/>
    <property type="match status" value="1"/>
</dbReference>
<name>A5FW95_ACICJ</name>
<evidence type="ECO:0000259" key="6">
    <source>
        <dbReference type="Pfam" id="PF04085"/>
    </source>
</evidence>
<dbReference type="AlphaFoldDB" id="A5FW95"/>
<dbReference type="EMBL" id="CP000697">
    <property type="protein sequence ID" value="ABQ29877.1"/>
    <property type="molecule type" value="Genomic_DNA"/>
</dbReference>
<feature type="domain" description="Rod shape-determining protein MreC beta-barrel core" evidence="6">
    <location>
        <begin position="139"/>
        <end position="264"/>
    </location>
</feature>
<dbReference type="GO" id="GO:0008360">
    <property type="term" value="P:regulation of cell shape"/>
    <property type="evidence" value="ECO:0007669"/>
    <property type="project" value="UniProtKB-KW"/>
</dbReference>
<sequence length="285" mass="30687">MLRLSMPVRTALSRLTLPVMLMMSLALVLAGRADRRLGVFLRTQVDDALAPLYRAAAAPVRAVETDRGAVGTWFDLRARNAALRVQNHELRRWRAVALALEAQNEALKSQLHYVPTPTPSFFTARVIADLGGLYARSVMVTLPRHPGDVRDAVAMDGAGVVGRVIEAGSRSARVLLITDLNSKVPVAIGRDGERAIMVGQNTASPRLLYWTPGKPPREGAIVLTSAVGGIFPNGLPVGIVHYAGRNDPEVVPFARLDSLRVLRIFEYGTGGSTDVASNATIAKAR</sequence>
<keyword evidence="3 5" id="KW-0133">Cell shape</keyword>
<reference evidence="7 8" key="1">
    <citation type="submission" date="2007-05" db="EMBL/GenBank/DDBJ databases">
        <title>Complete sequence of chromosome of Acidiphilium cryptum JF-5.</title>
        <authorList>
            <consortium name="US DOE Joint Genome Institute"/>
            <person name="Copeland A."/>
            <person name="Lucas S."/>
            <person name="Lapidus A."/>
            <person name="Barry K."/>
            <person name="Detter J.C."/>
            <person name="Glavina del Rio T."/>
            <person name="Hammon N."/>
            <person name="Israni S."/>
            <person name="Dalin E."/>
            <person name="Tice H."/>
            <person name="Pitluck S."/>
            <person name="Sims D."/>
            <person name="Brettin T."/>
            <person name="Bruce D."/>
            <person name="Han C."/>
            <person name="Schmutz J."/>
            <person name="Larimer F."/>
            <person name="Land M."/>
            <person name="Hauser L."/>
            <person name="Kyrpides N."/>
            <person name="Kim E."/>
            <person name="Magnuson T."/>
            <person name="Richardson P."/>
        </authorList>
    </citation>
    <scope>NUCLEOTIDE SEQUENCE [LARGE SCALE GENOMIC DNA]</scope>
    <source>
        <strain evidence="7 8">JF-5</strain>
    </source>
</reference>
<evidence type="ECO:0000256" key="3">
    <source>
        <dbReference type="ARBA" id="ARBA00022960"/>
    </source>
</evidence>
<dbReference type="InterPro" id="IPR055342">
    <property type="entry name" value="MreC_beta-barrel_core"/>
</dbReference>
<protein>
    <recommendedName>
        <fullName evidence="2 5">Cell shape-determining protein MreC</fullName>
    </recommendedName>
    <alternativeName>
        <fullName evidence="4 5">Cell shape protein MreC</fullName>
    </alternativeName>
</protein>
<dbReference type="InterPro" id="IPR007221">
    <property type="entry name" value="MreC"/>
</dbReference>
<evidence type="ECO:0000256" key="5">
    <source>
        <dbReference type="PIRNR" id="PIRNR038471"/>
    </source>
</evidence>
<dbReference type="GO" id="GO:0005886">
    <property type="term" value="C:plasma membrane"/>
    <property type="evidence" value="ECO:0007669"/>
    <property type="project" value="TreeGrafter"/>
</dbReference>
<dbReference type="eggNOG" id="COG1792">
    <property type="taxonomic scope" value="Bacteria"/>
</dbReference>
<evidence type="ECO:0000256" key="4">
    <source>
        <dbReference type="ARBA" id="ARBA00032089"/>
    </source>
</evidence>
<dbReference type="InterPro" id="IPR042177">
    <property type="entry name" value="Cell/Rod_1"/>
</dbReference>
<evidence type="ECO:0000313" key="8">
    <source>
        <dbReference type="Proteomes" id="UP000000245"/>
    </source>
</evidence>
<dbReference type="PANTHER" id="PTHR34138">
    <property type="entry name" value="CELL SHAPE-DETERMINING PROTEIN MREC"/>
    <property type="match status" value="1"/>
</dbReference>
<dbReference type="STRING" id="349163.Acry_0656"/>
<dbReference type="HOGENOM" id="CLU_042663_7_0_5"/>
<dbReference type="Gene3D" id="2.40.10.350">
    <property type="entry name" value="Rod shape-determining protein MreC, domain 2"/>
    <property type="match status" value="1"/>
</dbReference>
<keyword evidence="8" id="KW-1185">Reference proteome</keyword>
<dbReference type="RefSeq" id="WP_007422912.1">
    <property type="nucleotide sequence ID" value="NC_009484.1"/>
</dbReference>